<feature type="transmembrane region" description="Helical" evidence="2">
    <location>
        <begin position="175"/>
        <end position="194"/>
    </location>
</feature>
<dbReference type="EMBL" id="FXBM01000001">
    <property type="protein sequence ID" value="SMH38565.1"/>
    <property type="molecule type" value="Genomic_DNA"/>
</dbReference>
<feature type="transmembrane region" description="Helical" evidence="2">
    <location>
        <begin position="206"/>
        <end position="228"/>
    </location>
</feature>
<keyword evidence="2" id="KW-0472">Membrane</keyword>
<feature type="transmembrane region" description="Helical" evidence="2">
    <location>
        <begin position="262"/>
        <end position="280"/>
    </location>
</feature>
<name>A0A1X7NL40_9MICO</name>
<evidence type="ECO:0000313" key="4">
    <source>
        <dbReference type="EMBL" id="SMH38565.1"/>
    </source>
</evidence>
<evidence type="ECO:0000256" key="2">
    <source>
        <dbReference type="SAM" id="Phobius"/>
    </source>
</evidence>
<dbReference type="RefSeq" id="WP_085475885.1">
    <property type="nucleotide sequence ID" value="NZ_FXBM01000001.1"/>
</dbReference>
<evidence type="ECO:0000256" key="1">
    <source>
        <dbReference type="ARBA" id="ARBA00007362"/>
    </source>
</evidence>
<dbReference type="OrthoDB" id="68076at2"/>
<dbReference type="Proteomes" id="UP000193711">
    <property type="component" value="Unassembled WGS sequence"/>
</dbReference>
<feature type="domain" description="EamA" evidence="3">
    <location>
        <begin position="3"/>
        <end position="132"/>
    </location>
</feature>
<dbReference type="PANTHER" id="PTHR22911:SF137">
    <property type="entry name" value="SOLUTE CARRIER FAMILY 35 MEMBER G2-RELATED"/>
    <property type="match status" value="1"/>
</dbReference>
<feature type="domain" description="EamA" evidence="3">
    <location>
        <begin position="151"/>
        <end position="277"/>
    </location>
</feature>
<reference evidence="5" key="1">
    <citation type="submission" date="2017-04" db="EMBL/GenBank/DDBJ databases">
        <authorList>
            <person name="Varghese N."/>
            <person name="Submissions S."/>
        </authorList>
    </citation>
    <scope>NUCLEOTIDE SEQUENCE [LARGE SCALE GENOMIC DNA]</scope>
    <source>
        <strain evidence="5">VKM Ac-2121</strain>
    </source>
</reference>
<organism evidence="4 5">
    <name type="scientific">Rathayibacter oskolensis</name>
    <dbReference type="NCBI Taxonomy" id="1891671"/>
    <lineage>
        <taxon>Bacteria</taxon>
        <taxon>Bacillati</taxon>
        <taxon>Actinomycetota</taxon>
        <taxon>Actinomycetes</taxon>
        <taxon>Micrococcales</taxon>
        <taxon>Microbacteriaceae</taxon>
        <taxon>Rathayibacter</taxon>
    </lineage>
</organism>
<dbReference type="AlphaFoldDB" id="A0A1X7NL40"/>
<evidence type="ECO:0000259" key="3">
    <source>
        <dbReference type="Pfam" id="PF00892"/>
    </source>
</evidence>
<proteinExistence type="inferred from homology"/>
<dbReference type="SUPFAM" id="SSF103481">
    <property type="entry name" value="Multidrug resistance efflux transporter EmrE"/>
    <property type="match status" value="2"/>
</dbReference>
<dbReference type="Gene3D" id="1.10.3730.20">
    <property type="match status" value="1"/>
</dbReference>
<evidence type="ECO:0000313" key="5">
    <source>
        <dbReference type="Proteomes" id="UP000193711"/>
    </source>
</evidence>
<dbReference type="InterPro" id="IPR037185">
    <property type="entry name" value="EmrE-like"/>
</dbReference>
<feature type="transmembrane region" description="Helical" evidence="2">
    <location>
        <begin position="234"/>
        <end position="255"/>
    </location>
</feature>
<dbReference type="STRING" id="1891671.SAMN06295885_1517"/>
<accession>A0A1X7NL40</accession>
<feature type="transmembrane region" description="Helical" evidence="2">
    <location>
        <begin position="116"/>
        <end position="133"/>
    </location>
</feature>
<dbReference type="PANTHER" id="PTHR22911">
    <property type="entry name" value="ACYL-MALONYL CONDENSING ENZYME-RELATED"/>
    <property type="match status" value="1"/>
</dbReference>
<feature type="transmembrane region" description="Helical" evidence="2">
    <location>
        <begin position="29"/>
        <end position="49"/>
    </location>
</feature>
<dbReference type="InterPro" id="IPR000620">
    <property type="entry name" value="EamA_dom"/>
</dbReference>
<dbReference type="Pfam" id="PF00892">
    <property type="entry name" value="EamA"/>
    <property type="match status" value="2"/>
</dbReference>
<feature type="transmembrane region" description="Helical" evidence="2">
    <location>
        <begin position="89"/>
        <end position="109"/>
    </location>
</feature>
<keyword evidence="2" id="KW-0812">Transmembrane</keyword>
<dbReference type="GO" id="GO:0016020">
    <property type="term" value="C:membrane"/>
    <property type="evidence" value="ECO:0007669"/>
    <property type="project" value="InterPro"/>
</dbReference>
<keyword evidence="5" id="KW-1185">Reference proteome</keyword>
<keyword evidence="2" id="KW-1133">Transmembrane helix</keyword>
<comment type="similarity">
    <text evidence="1">Belongs to the EamA transporter family.</text>
</comment>
<gene>
    <name evidence="4" type="ORF">SAMN06295885_1517</name>
</gene>
<feature type="transmembrane region" description="Helical" evidence="2">
    <location>
        <begin position="61"/>
        <end position="83"/>
    </location>
</feature>
<sequence>MAALLLALVSATAYGVSDFLGGLASRRVAALRVVLVSYPVSALVIAALAPFAGGRLDTPSLLWGAASGAVMAVAMWCFYLALAEGPMTIVSPVTAVMVAGVPVVVGVALGERPSPVSLIGIFLAVTAIVLVSRETSTPEDARRFTPRVARLTLGAGTCFALSFVFTDRIDESSGLWALVAARVVASYLVAVATMRTTRTAPLRGRLLVLAVGVGLLDVVANIGMLYAFRDGMLSLVSVLIALYPAVTVSLAVVVLRERLGPGQWAGLALASGAVVTIAVAG</sequence>
<protein>
    <submittedName>
        <fullName evidence="4">Threonine/homoserine efflux transporter RhtA</fullName>
    </submittedName>
</protein>